<feature type="region of interest" description="Disordered" evidence="1">
    <location>
        <begin position="1"/>
        <end position="34"/>
    </location>
</feature>
<dbReference type="EMBL" id="CAJNOQ010010030">
    <property type="protein sequence ID" value="CAF1240735.1"/>
    <property type="molecule type" value="Genomic_DNA"/>
</dbReference>
<evidence type="ECO:0000313" key="5">
    <source>
        <dbReference type="EMBL" id="CAF4038751.1"/>
    </source>
</evidence>
<protein>
    <submittedName>
        <fullName evidence="3">Uncharacterized protein</fullName>
    </submittedName>
</protein>
<feature type="compositionally biased region" description="Polar residues" evidence="1">
    <location>
        <begin position="1"/>
        <end position="18"/>
    </location>
</feature>
<reference evidence="3" key="1">
    <citation type="submission" date="2021-02" db="EMBL/GenBank/DDBJ databases">
        <authorList>
            <person name="Nowell W R."/>
        </authorList>
    </citation>
    <scope>NUCLEOTIDE SEQUENCE</scope>
</reference>
<dbReference type="Pfam" id="PF21947">
    <property type="entry name" value="Toxin_cobra-type"/>
    <property type="match status" value="1"/>
</dbReference>
<dbReference type="EMBL" id="CAJOBC010010374">
    <property type="protein sequence ID" value="CAF4003476.1"/>
    <property type="molecule type" value="Genomic_DNA"/>
</dbReference>
<name>A0A814Z966_9BILA</name>
<evidence type="ECO:0000313" key="3">
    <source>
        <dbReference type="EMBL" id="CAF1240735.1"/>
    </source>
</evidence>
<dbReference type="EMBL" id="CAJNOK010015708">
    <property type="protein sequence ID" value="CAF1230746.1"/>
    <property type="molecule type" value="Genomic_DNA"/>
</dbReference>
<accession>A0A814Z966</accession>
<dbReference type="Proteomes" id="UP000677228">
    <property type="component" value="Unassembled WGS sequence"/>
</dbReference>
<keyword evidence="6" id="KW-1185">Reference proteome</keyword>
<evidence type="ECO:0000313" key="6">
    <source>
        <dbReference type="Proteomes" id="UP000663829"/>
    </source>
</evidence>
<dbReference type="Proteomes" id="UP000681722">
    <property type="component" value="Unassembled WGS sequence"/>
</dbReference>
<evidence type="ECO:0000313" key="4">
    <source>
        <dbReference type="EMBL" id="CAF4003476.1"/>
    </source>
</evidence>
<dbReference type="InterPro" id="IPR045860">
    <property type="entry name" value="Snake_toxin-like_sf"/>
</dbReference>
<sequence>YLPSTINGDIQGESSTTPHAVGAELPPAADGENQRQLKQAEIINDLNATSPTITVLDSPTESTPAAFSCKKCHDCVKHMRAKDMEQEVCGEGVKLCYIKETRGGNNTVRIDRGCASAKVACLPSEESV</sequence>
<dbReference type="Proteomes" id="UP000663829">
    <property type="component" value="Unassembled WGS sequence"/>
</dbReference>
<proteinExistence type="predicted"/>
<dbReference type="EMBL" id="CAJOBA010037254">
    <property type="protein sequence ID" value="CAF4038751.1"/>
    <property type="molecule type" value="Genomic_DNA"/>
</dbReference>
<evidence type="ECO:0000313" key="2">
    <source>
        <dbReference type="EMBL" id="CAF1230746.1"/>
    </source>
</evidence>
<evidence type="ECO:0000256" key="1">
    <source>
        <dbReference type="SAM" id="MobiDB-lite"/>
    </source>
</evidence>
<dbReference type="Gene3D" id="2.10.60.10">
    <property type="entry name" value="CD59"/>
    <property type="match status" value="1"/>
</dbReference>
<dbReference type="AlphaFoldDB" id="A0A814Z966"/>
<dbReference type="InterPro" id="IPR054131">
    <property type="entry name" value="Toxin_cobra-type"/>
</dbReference>
<dbReference type="Proteomes" id="UP000682733">
    <property type="component" value="Unassembled WGS sequence"/>
</dbReference>
<gene>
    <name evidence="3" type="ORF">GPM918_LOCUS25645</name>
    <name evidence="2" type="ORF">OVA965_LOCUS25366</name>
    <name evidence="4" type="ORF">SRO942_LOCUS25662</name>
    <name evidence="5" type="ORF">TMI583_LOCUS26094</name>
</gene>
<feature type="non-terminal residue" evidence="3">
    <location>
        <position position="1"/>
    </location>
</feature>
<organism evidence="3 6">
    <name type="scientific">Didymodactylos carnosus</name>
    <dbReference type="NCBI Taxonomy" id="1234261"/>
    <lineage>
        <taxon>Eukaryota</taxon>
        <taxon>Metazoa</taxon>
        <taxon>Spiralia</taxon>
        <taxon>Gnathifera</taxon>
        <taxon>Rotifera</taxon>
        <taxon>Eurotatoria</taxon>
        <taxon>Bdelloidea</taxon>
        <taxon>Philodinida</taxon>
        <taxon>Philodinidae</taxon>
        <taxon>Didymodactylos</taxon>
    </lineage>
</organism>
<comment type="caution">
    <text evidence="3">The sequence shown here is derived from an EMBL/GenBank/DDBJ whole genome shotgun (WGS) entry which is preliminary data.</text>
</comment>